<dbReference type="PANTHER" id="PTHR30383">
    <property type="entry name" value="THIOESTERASE 1/PROTEASE 1/LYSOPHOSPHOLIPASE L1"/>
    <property type="match status" value="1"/>
</dbReference>
<dbReference type="CDD" id="cd01822">
    <property type="entry name" value="Lysophospholipase_L1_like"/>
    <property type="match status" value="1"/>
</dbReference>
<dbReference type="PROSITE" id="PS01098">
    <property type="entry name" value="LIPASE_GDSL_SER"/>
    <property type="match status" value="1"/>
</dbReference>
<name>A0ABU7XL62_9HYPH</name>
<dbReference type="InterPro" id="IPR036514">
    <property type="entry name" value="SGNH_hydro_sf"/>
</dbReference>
<keyword evidence="4" id="KW-1185">Reference proteome</keyword>
<dbReference type="InterPro" id="IPR013830">
    <property type="entry name" value="SGNH_hydro"/>
</dbReference>
<sequence>MTPASLSPYYAFRRRFQAVVLAMATLFSASARAEPARILAFGDSLTAGAGIAAEDSLPAQLKQRLAADGYDVEVIQAGVSGDTTTTGLARLDYTLSAGPVDIALVELGANDMLNGHDPKVTRANLDQILGTLKQKGVRPVLTAMVSSTNRGQAYKKDFDSIYTDLAAKYQVPLVPFILEGVWGSPALLISDGVHPNAAGVAKIVKKIAPYVEKTLASMGARKTSRAQ</sequence>
<dbReference type="Gene3D" id="3.40.50.1110">
    <property type="entry name" value="SGNH hydrolase"/>
    <property type="match status" value="1"/>
</dbReference>
<feature type="chain" id="PRO_5047377582" evidence="1">
    <location>
        <begin position="34"/>
        <end position="227"/>
    </location>
</feature>
<organism evidence="3 4">
    <name type="scientific">Methylocystis borbori</name>
    <dbReference type="NCBI Taxonomy" id="3118750"/>
    <lineage>
        <taxon>Bacteria</taxon>
        <taxon>Pseudomonadati</taxon>
        <taxon>Pseudomonadota</taxon>
        <taxon>Alphaproteobacteria</taxon>
        <taxon>Hyphomicrobiales</taxon>
        <taxon>Methylocystaceae</taxon>
        <taxon>Methylocystis</taxon>
    </lineage>
</organism>
<accession>A0ABU7XL62</accession>
<proteinExistence type="predicted"/>
<gene>
    <name evidence="3" type="ORF">V3H18_14675</name>
</gene>
<keyword evidence="1" id="KW-0732">Signal</keyword>
<dbReference type="RefSeq" id="WP_332082817.1">
    <property type="nucleotide sequence ID" value="NZ_JAZHYN010000057.1"/>
</dbReference>
<feature type="domain" description="SGNH hydrolase-type esterase" evidence="2">
    <location>
        <begin position="40"/>
        <end position="200"/>
    </location>
</feature>
<protein>
    <submittedName>
        <fullName evidence="3">Arylesterase</fullName>
    </submittedName>
</protein>
<dbReference type="Pfam" id="PF13472">
    <property type="entry name" value="Lipase_GDSL_2"/>
    <property type="match status" value="1"/>
</dbReference>
<comment type="caution">
    <text evidence="3">The sequence shown here is derived from an EMBL/GenBank/DDBJ whole genome shotgun (WGS) entry which is preliminary data.</text>
</comment>
<evidence type="ECO:0000313" key="3">
    <source>
        <dbReference type="EMBL" id="MEF3367777.1"/>
    </source>
</evidence>
<evidence type="ECO:0000313" key="4">
    <source>
        <dbReference type="Proteomes" id="UP001350748"/>
    </source>
</evidence>
<evidence type="ECO:0000259" key="2">
    <source>
        <dbReference type="Pfam" id="PF13472"/>
    </source>
</evidence>
<reference evidence="3 4" key="1">
    <citation type="submission" date="2024-02" db="EMBL/GenBank/DDBJ databases">
        <authorList>
            <person name="Grouzdev D."/>
        </authorList>
    </citation>
    <scope>NUCLEOTIDE SEQUENCE [LARGE SCALE GENOMIC DNA]</scope>
    <source>
        <strain evidence="3 4">9N</strain>
    </source>
</reference>
<dbReference type="InterPro" id="IPR008265">
    <property type="entry name" value="Lipase_GDSL_AS"/>
</dbReference>
<dbReference type="EMBL" id="JAZHYN010000057">
    <property type="protein sequence ID" value="MEF3367777.1"/>
    <property type="molecule type" value="Genomic_DNA"/>
</dbReference>
<feature type="signal peptide" evidence="1">
    <location>
        <begin position="1"/>
        <end position="33"/>
    </location>
</feature>
<dbReference type="PANTHER" id="PTHR30383:SF24">
    <property type="entry name" value="THIOESTERASE 1_PROTEASE 1_LYSOPHOSPHOLIPASE L1"/>
    <property type="match status" value="1"/>
</dbReference>
<dbReference type="SUPFAM" id="SSF52266">
    <property type="entry name" value="SGNH hydrolase"/>
    <property type="match status" value="1"/>
</dbReference>
<evidence type="ECO:0000256" key="1">
    <source>
        <dbReference type="SAM" id="SignalP"/>
    </source>
</evidence>
<dbReference type="Proteomes" id="UP001350748">
    <property type="component" value="Unassembled WGS sequence"/>
</dbReference>
<dbReference type="InterPro" id="IPR051532">
    <property type="entry name" value="Ester_Hydrolysis_Enzymes"/>
</dbReference>